<proteinExistence type="predicted"/>
<dbReference type="Proteomes" id="UP000530424">
    <property type="component" value="Unassembled WGS sequence"/>
</dbReference>
<keyword evidence="2" id="KW-1185">Reference proteome</keyword>
<protein>
    <submittedName>
        <fullName evidence="1">Uncharacterized protein</fullName>
    </submittedName>
</protein>
<reference evidence="1 2" key="1">
    <citation type="submission" date="2020-07" db="EMBL/GenBank/DDBJ databases">
        <title>Sequencing the genomes of 1000 actinobacteria strains.</title>
        <authorList>
            <person name="Klenk H.-P."/>
        </authorList>
    </citation>
    <scope>NUCLEOTIDE SEQUENCE [LARGE SCALE GENOMIC DNA]</scope>
    <source>
        <strain evidence="1 2">DSM 103833</strain>
    </source>
</reference>
<evidence type="ECO:0000313" key="2">
    <source>
        <dbReference type="Proteomes" id="UP000530424"/>
    </source>
</evidence>
<name>A0A853C2W4_9ACTN</name>
<dbReference type="RefSeq" id="WP_179668879.1">
    <property type="nucleotide sequence ID" value="NZ_JACCFP010000001.1"/>
</dbReference>
<organism evidence="1 2">
    <name type="scientific">Nocardioides thalensis</name>
    <dbReference type="NCBI Taxonomy" id="1914755"/>
    <lineage>
        <taxon>Bacteria</taxon>
        <taxon>Bacillati</taxon>
        <taxon>Actinomycetota</taxon>
        <taxon>Actinomycetes</taxon>
        <taxon>Propionibacteriales</taxon>
        <taxon>Nocardioidaceae</taxon>
        <taxon>Nocardioides</taxon>
    </lineage>
</organism>
<accession>A0A853C2W4</accession>
<evidence type="ECO:0000313" key="1">
    <source>
        <dbReference type="EMBL" id="NYJ02520.1"/>
    </source>
</evidence>
<comment type="caution">
    <text evidence="1">The sequence shown here is derived from an EMBL/GenBank/DDBJ whole genome shotgun (WGS) entry which is preliminary data.</text>
</comment>
<dbReference type="EMBL" id="JACCFP010000001">
    <property type="protein sequence ID" value="NYJ02520.1"/>
    <property type="molecule type" value="Genomic_DNA"/>
</dbReference>
<dbReference type="AlphaFoldDB" id="A0A853C2W4"/>
<gene>
    <name evidence="1" type="ORF">HNR19_003218</name>
</gene>
<sequence>MKILRTIAAAGVTKKLIDEARKPENQAKIKSGVEALRSRTRGRRR</sequence>